<evidence type="ECO:0000313" key="1">
    <source>
        <dbReference type="EMBL" id="ORZ24437.1"/>
    </source>
</evidence>
<name>A0A1X2IYQ8_9FUNG</name>
<sequence>MKTAVIATGYLHLTYIWSISQITYQNHAPASPITHQWGDAPQPTTQQHTDLRNETIVGHKQLLKEKTFWRKLQQKPLVSWLSMEEDCMSIPPTSPRLARMKHSTSNAPTSHFSKSIIRNANLIPCPQYACAHQETSPPIPPLPLTPCYCLPHCS</sequence>
<proteinExistence type="predicted"/>
<organism evidence="1 2">
    <name type="scientific">Absidia repens</name>
    <dbReference type="NCBI Taxonomy" id="90262"/>
    <lineage>
        <taxon>Eukaryota</taxon>
        <taxon>Fungi</taxon>
        <taxon>Fungi incertae sedis</taxon>
        <taxon>Mucoromycota</taxon>
        <taxon>Mucoromycotina</taxon>
        <taxon>Mucoromycetes</taxon>
        <taxon>Mucorales</taxon>
        <taxon>Cunninghamellaceae</taxon>
        <taxon>Absidia</taxon>
    </lineage>
</organism>
<keyword evidence="2" id="KW-1185">Reference proteome</keyword>
<accession>A0A1X2IYQ8</accession>
<protein>
    <submittedName>
        <fullName evidence="1">Uncharacterized protein</fullName>
    </submittedName>
</protein>
<dbReference type="EMBL" id="MCGE01000002">
    <property type="protein sequence ID" value="ORZ24437.1"/>
    <property type="molecule type" value="Genomic_DNA"/>
</dbReference>
<gene>
    <name evidence="1" type="ORF">BCR42DRAFT_90765</name>
</gene>
<dbReference type="Proteomes" id="UP000193560">
    <property type="component" value="Unassembled WGS sequence"/>
</dbReference>
<dbReference type="AlphaFoldDB" id="A0A1X2IYQ8"/>
<evidence type="ECO:0000313" key="2">
    <source>
        <dbReference type="Proteomes" id="UP000193560"/>
    </source>
</evidence>
<comment type="caution">
    <text evidence="1">The sequence shown here is derived from an EMBL/GenBank/DDBJ whole genome shotgun (WGS) entry which is preliminary data.</text>
</comment>
<reference evidence="1 2" key="1">
    <citation type="submission" date="2016-07" db="EMBL/GenBank/DDBJ databases">
        <title>Pervasive Adenine N6-methylation of Active Genes in Fungi.</title>
        <authorList>
            <consortium name="DOE Joint Genome Institute"/>
            <person name="Mondo S.J."/>
            <person name="Dannebaum R.O."/>
            <person name="Kuo R.C."/>
            <person name="Labutti K."/>
            <person name="Haridas S."/>
            <person name="Kuo A."/>
            <person name="Salamov A."/>
            <person name="Ahrendt S.R."/>
            <person name="Lipzen A."/>
            <person name="Sullivan W."/>
            <person name="Andreopoulos W.B."/>
            <person name="Clum A."/>
            <person name="Lindquist E."/>
            <person name="Daum C."/>
            <person name="Ramamoorthy G.K."/>
            <person name="Gryganskyi A."/>
            <person name="Culley D."/>
            <person name="Magnuson J.K."/>
            <person name="James T.Y."/>
            <person name="O'Malley M.A."/>
            <person name="Stajich J.E."/>
            <person name="Spatafora J.W."/>
            <person name="Visel A."/>
            <person name="Grigoriev I.V."/>
        </authorList>
    </citation>
    <scope>NUCLEOTIDE SEQUENCE [LARGE SCALE GENOMIC DNA]</scope>
    <source>
        <strain evidence="1 2">NRRL 1336</strain>
    </source>
</reference>